<protein>
    <submittedName>
        <fullName evidence="5">Plastocyanin/azurin family copper-binding protein</fullName>
    </submittedName>
</protein>
<dbReference type="Proteomes" id="UP001139125">
    <property type="component" value="Unassembled WGS sequence"/>
</dbReference>
<dbReference type="InterPro" id="IPR008972">
    <property type="entry name" value="Cupredoxin"/>
</dbReference>
<accession>A0A9X2RCR0</accession>
<evidence type="ECO:0000256" key="1">
    <source>
        <dbReference type="ARBA" id="ARBA00022723"/>
    </source>
</evidence>
<dbReference type="AlphaFoldDB" id="A0A9X2RCR0"/>
<gene>
    <name evidence="5" type="ORF">NM125_00800</name>
</gene>
<feature type="domain" description="Blue (type 1) copper" evidence="4">
    <location>
        <begin position="32"/>
        <end position="125"/>
    </location>
</feature>
<evidence type="ECO:0000313" key="6">
    <source>
        <dbReference type="Proteomes" id="UP001139125"/>
    </source>
</evidence>
<proteinExistence type="predicted"/>
<dbReference type="EMBL" id="JANDBC010000001">
    <property type="protein sequence ID" value="MCP9290112.1"/>
    <property type="molecule type" value="Genomic_DNA"/>
</dbReference>
<dbReference type="GO" id="GO:0005507">
    <property type="term" value="F:copper ion binding"/>
    <property type="evidence" value="ECO:0007669"/>
    <property type="project" value="InterPro"/>
</dbReference>
<feature type="signal peptide" evidence="3">
    <location>
        <begin position="1"/>
        <end position="21"/>
    </location>
</feature>
<keyword evidence="2" id="KW-0186">Copper</keyword>
<evidence type="ECO:0000256" key="3">
    <source>
        <dbReference type="SAM" id="SignalP"/>
    </source>
</evidence>
<dbReference type="GO" id="GO:0009055">
    <property type="term" value="F:electron transfer activity"/>
    <property type="evidence" value="ECO:0007669"/>
    <property type="project" value="InterPro"/>
</dbReference>
<keyword evidence="6" id="KW-1185">Reference proteome</keyword>
<evidence type="ECO:0000259" key="4">
    <source>
        <dbReference type="Pfam" id="PF00127"/>
    </source>
</evidence>
<keyword evidence="3" id="KW-0732">Signal</keyword>
<organism evidence="5 6">
    <name type="scientific">Gracilimonas sediminicola</name>
    <dbReference type="NCBI Taxonomy" id="2952158"/>
    <lineage>
        <taxon>Bacteria</taxon>
        <taxon>Pseudomonadati</taxon>
        <taxon>Balneolota</taxon>
        <taxon>Balneolia</taxon>
        <taxon>Balneolales</taxon>
        <taxon>Balneolaceae</taxon>
        <taxon>Gracilimonas</taxon>
    </lineage>
</organism>
<dbReference type="SUPFAM" id="SSF49503">
    <property type="entry name" value="Cupredoxins"/>
    <property type="match status" value="1"/>
</dbReference>
<dbReference type="InterPro" id="IPR000923">
    <property type="entry name" value="BlueCu_1"/>
</dbReference>
<keyword evidence="1" id="KW-0479">Metal-binding</keyword>
<dbReference type="Gene3D" id="2.60.40.420">
    <property type="entry name" value="Cupredoxins - blue copper proteins"/>
    <property type="match status" value="1"/>
</dbReference>
<feature type="chain" id="PRO_5040851674" evidence="3">
    <location>
        <begin position="22"/>
        <end position="151"/>
    </location>
</feature>
<comment type="caution">
    <text evidence="5">The sequence shown here is derived from an EMBL/GenBank/DDBJ whole genome shotgun (WGS) entry which is preliminary data.</text>
</comment>
<dbReference type="RefSeq" id="WP_255131886.1">
    <property type="nucleotide sequence ID" value="NZ_JANDBC010000001.1"/>
</dbReference>
<name>A0A9X2RCR0_9BACT</name>
<reference evidence="5" key="1">
    <citation type="submission" date="2022-06" db="EMBL/GenBank/DDBJ databases">
        <title>Gracilimonas sp. CAU 1638 isolated from sea sediment.</title>
        <authorList>
            <person name="Kim W."/>
        </authorList>
    </citation>
    <scope>NUCLEOTIDE SEQUENCE</scope>
    <source>
        <strain evidence="5">CAU 1638</strain>
    </source>
</reference>
<evidence type="ECO:0000256" key="2">
    <source>
        <dbReference type="ARBA" id="ARBA00023008"/>
    </source>
</evidence>
<dbReference type="Pfam" id="PF00127">
    <property type="entry name" value="Copper-bind"/>
    <property type="match status" value="1"/>
</dbReference>
<sequence length="151" mass="16706">MKTMYSIAILLLLVGTEPVQAFQQRSADTLTVEVRGTGADARFVPALLKVSRGDVIRFEVLEGMHTVTAYHPDNRRPLRMPESISSFDSGMLNEGDVWFLEITKEGIYDYFCLPHERLGHVGRIVAGDNAASGEYDDSVIPEAAAQTFQSL</sequence>
<evidence type="ECO:0000313" key="5">
    <source>
        <dbReference type="EMBL" id="MCP9290112.1"/>
    </source>
</evidence>